<dbReference type="InterPro" id="IPR002109">
    <property type="entry name" value="Glutaredoxin"/>
</dbReference>
<organism evidence="3 4">
    <name type="scientific">Geomonas subterranea</name>
    <dbReference type="NCBI Taxonomy" id="2847989"/>
    <lineage>
        <taxon>Bacteria</taxon>
        <taxon>Pseudomonadati</taxon>
        <taxon>Thermodesulfobacteriota</taxon>
        <taxon>Desulfuromonadia</taxon>
        <taxon>Geobacterales</taxon>
        <taxon>Geobacteraceae</taxon>
        <taxon>Geomonas</taxon>
    </lineage>
</organism>
<proteinExistence type="predicted"/>
<evidence type="ECO:0000259" key="2">
    <source>
        <dbReference type="Pfam" id="PF00462"/>
    </source>
</evidence>
<feature type="domain" description="Glutaredoxin" evidence="2">
    <location>
        <begin position="36"/>
        <end position="92"/>
    </location>
</feature>
<evidence type="ECO:0000313" key="3">
    <source>
        <dbReference type="EMBL" id="QXE91387.1"/>
    </source>
</evidence>
<dbReference type="Pfam" id="PF00462">
    <property type="entry name" value="Glutaredoxin"/>
    <property type="match status" value="1"/>
</dbReference>
<sequence length="120" mass="13125">MKTAHRNIMLAFFVLMLLAACAGIATAATKGSYPKIELYTAPGCKSCKAASEYLGSNGIPYTAKDVTANESYLDEMSERYRCSSVPLIVIGDGKKVLRGFVPEAFQLAVREVLIKERQQK</sequence>
<dbReference type="PANTHER" id="PTHR34386:SF1">
    <property type="entry name" value="GLUTAREDOXIN-LIKE PROTEIN NRDH"/>
    <property type="match status" value="1"/>
</dbReference>
<evidence type="ECO:0000313" key="4">
    <source>
        <dbReference type="Proteomes" id="UP000683559"/>
    </source>
</evidence>
<dbReference type="PANTHER" id="PTHR34386">
    <property type="entry name" value="GLUTAREDOXIN"/>
    <property type="match status" value="1"/>
</dbReference>
<accession>A0ABX8LHE1</accession>
<evidence type="ECO:0000256" key="1">
    <source>
        <dbReference type="SAM" id="SignalP"/>
    </source>
</evidence>
<feature type="signal peptide" evidence="1">
    <location>
        <begin position="1"/>
        <end position="27"/>
    </location>
</feature>
<dbReference type="InterPro" id="IPR051548">
    <property type="entry name" value="Grx-like_ET"/>
</dbReference>
<keyword evidence="1" id="KW-0732">Signal</keyword>
<keyword evidence="4" id="KW-1185">Reference proteome</keyword>
<name>A0ABX8LHE1_9BACT</name>
<gene>
    <name evidence="3" type="ORF">KP001_02245</name>
</gene>
<dbReference type="RefSeq" id="WP_217287972.1">
    <property type="nucleotide sequence ID" value="NZ_CP077683.1"/>
</dbReference>
<dbReference type="EMBL" id="CP077683">
    <property type="protein sequence ID" value="QXE91387.1"/>
    <property type="molecule type" value="Genomic_DNA"/>
</dbReference>
<dbReference type="CDD" id="cd02976">
    <property type="entry name" value="NrdH"/>
    <property type="match status" value="1"/>
</dbReference>
<dbReference type="PROSITE" id="PS51257">
    <property type="entry name" value="PROKAR_LIPOPROTEIN"/>
    <property type="match status" value="1"/>
</dbReference>
<dbReference type="PROSITE" id="PS51354">
    <property type="entry name" value="GLUTAREDOXIN_2"/>
    <property type="match status" value="1"/>
</dbReference>
<reference evidence="3 4" key="1">
    <citation type="submission" date="2021-06" db="EMBL/GenBank/DDBJ databases">
        <title>Gemonas diversity in paddy soil.</title>
        <authorList>
            <person name="Liu G."/>
        </authorList>
    </citation>
    <scope>NUCLEOTIDE SEQUENCE [LARGE SCALE GENOMIC DNA]</scope>
    <source>
        <strain evidence="3 4">RG2</strain>
    </source>
</reference>
<dbReference type="Proteomes" id="UP000683559">
    <property type="component" value="Chromosome"/>
</dbReference>
<feature type="chain" id="PRO_5046130741" evidence="1">
    <location>
        <begin position="28"/>
        <end position="120"/>
    </location>
</feature>
<protein>
    <submittedName>
        <fullName evidence="3">NrdH-redoxin</fullName>
    </submittedName>
</protein>